<dbReference type="InterPro" id="IPR036259">
    <property type="entry name" value="MFS_trans_sf"/>
</dbReference>
<evidence type="ECO:0000256" key="1">
    <source>
        <dbReference type="ARBA" id="ARBA00004651"/>
    </source>
</evidence>
<dbReference type="Gene3D" id="1.20.1250.20">
    <property type="entry name" value="MFS general substrate transporter like domains"/>
    <property type="match status" value="2"/>
</dbReference>
<dbReference type="PANTHER" id="PTHR43124">
    <property type="entry name" value="PURINE EFFLUX PUMP PBUE"/>
    <property type="match status" value="1"/>
</dbReference>
<evidence type="ECO:0000256" key="6">
    <source>
        <dbReference type="ARBA" id="ARBA00023136"/>
    </source>
</evidence>
<keyword evidence="3" id="KW-1003">Cell membrane</keyword>
<dbReference type="EMBL" id="AP023366">
    <property type="protein sequence ID" value="BCJ87780.1"/>
    <property type="molecule type" value="Genomic_DNA"/>
</dbReference>
<feature type="transmembrane region" description="Helical" evidence="7">
    <location>
        <begin position="232"/>
        <end position="249"/>
    </location>
</feature>
<feature type="transmembrane region" description="Helical" evidence="7">
    <location>
        <begin position="261"/>
        <end position="280"/>
    </location>
</feature>
<dbReference type="KEGG" id="eff:skT53_27650"/>
<feature type="transmembrane region" description="Helical" evidence="7">
    <location>
        <begin position="31"/>
        <end position="55"/>
    </location>
</feature>
<dbReference type="InterPro" id="IPR011701">
    <property type="entry name" value="MFS"/>
</dbReference>
<feature type="transmembrane region" description="Helical" evidence="7">
    <location>
        <begin position="319"/>
        <end position="343"/>
    </location>
</feature>
<evidence type="ECO:0000313" key="9">
    <source>
        <dbReference type="EMBL" id="BCJ87780.1"/>
    </source>
</evidence>
<feature type="transmembrane region" description="Helical" evidence="7">
    <location>
        <begin position="87"/>
        <end position="111"/>
    </location>
</feature>
<feature type="transmembrane region" description="Helical" evidence="7">
    <location>
        <begin position="150"/>
        <end position="167"/>
    </location>
</feature>
<dbReference type="GO" id="GO:0022857">
    <property type="term" value="F:transmembrane transporter activity"/>
    <property type="evidence" value="ECO:0007669"/>
    <property type="project" value="InterPro"/>
</dbReference>
<proteinExistence type="predicted"/>
<keyword evidence="5 7" id="KW-1133">Transmembrane helix</keyword>
<evidence type="ECO:0000256" key="3">
    <source>
        <dbReference type="ARBA" id="ARBA00022475"/>
    </source>
</evidence>
<feature type="transmembrane region" description="Helical" evidence="7">
    <location>
        <begin position="349"/>
        <end position="369"/>
    </location>
</feature>
<gene>
    <name evidence="9" type="ORF">skT53_27650</name>
</gene>
<feature type="transmembrane region" description="Helical" evidence="7">
    <location>
        <begin position="286"/>
        <end position="307"/>
    </location>
</feature>
<feature type="domain" description="Major facilitator superfamily (MFS) profile" evidence="8">
    <location>
        <begin position="1"/>
        <end position="373"/>
    </location>
</feature>
<evidence type="ECO:0000256" key="2">
    <source>
        <dbReference type="ARBA" id="ARBA00022448"/>
    </source>
</evidence>
<dbReference type="InterPro" id="IPR001958">
    <property type="entry name" value="Tet-R_TetA/multi-R_MdtG-like"/>
</dbReference>
<dbReference type="InterPro" id="IPR050189">
    <property type="entry name" value="MFS_Efflux_Transporters"/>
</dbReference>
<accession>A0A7I8DGT1</accession>
<dbReference type="InterPro" id="IPR020846">
    <property type="entry name" value="MFS_dom"/>
</dbReference>
<keyword evidence="4 7" id="KW-0812">Transmembrane</keyword>
<dbReference type="AlphaFoldDB" id="A0A7I8DGT1"/>
<dbReference type="PROSITE" id="PS50850">
    <property type="entry name" value="MFS"/>
    <property type="match status" value="1"/>
</dbReference>
<sequence>MSITIILFLVEFVRGAYLIAFLPTYSVDELGLPISIAGTAITAHYLTDTVFKIWIGYLLDRFSARTIVFAGLLLSAIGLFATQYAHLAWILILSSALFGIGASPIWIVCLSQVRQNERATRMGMLYTLWLIGLGAGPVAINFLIDYSYSLSLFVLIGLWLIAWLISFRLSDERISTGDTPSFGQQLKRLWDRLKKLKPLLPGMVLQTAAAGMLVPVMPTFTTKVLGFSHATYSYTMIAGGVFAVAGLIPMGKLSDRFNKKWFLVLGFGLLAFSLYALLFVSQLNQALFLAAVMGLSYSAVLPAWNALLSYHVPDDQQGVGWGIFSSVEGIGVMFGPVIGGWIADWLYESATIAISAVLLLGISIFYLLYPFQRLLPPKP</sequence>
<organism evidence="9 10">
    <name type="scientific">Effusibacillus dendaii</name>
    <dbReference type="NCBI Taxonomy" id="2743772"/>
    <lineage>
        <taxon>Bacteria</taxon>
        <taxon>Bacillati</taxon>
        <taxon>Bacillota</taxon>
        <taxon>Bacilli</taxon>
        <taxon>Bacillales</taxon>
        <taxon>Alicyclobacillaceae</taxon>
        <taxon>Effusibacillus</taxon>
    </lineage>
</organism>
<feature type="transmembrane region" description="Helical" evidence="7">
    <location>
        <begin position="198"/>
        <end position="220"/>
    </location>
</feature>
<dbReference type="Proteomes" id="UP000593802">
    <property type="component" value="Chromosome"/>
</dbReference>
<comment type="subcellular location">
    <subcellularLocation>
        <location evidence="1">Cell membrane</location>
        <topology evidence="1">Multi-pass membrane protein</topology>
    </subcellularLocation>
</comment>
<evidence type="ECO:0000256" key="5">
    <source>
        <dbReference type="ARBA" id="ARBA00022989"/>
    </source>
</evidence>
<keyword evidence="6 7" id="KW-0472">Membrane</keyword>
<feature type="transmembrane region" description="Helical" evidence="7">
    <location>
        <begin position="62"/>
        <end position="81"/>
    </location>
</feature>
<dbReference type="PRINTS" id="PR01035">
    <property type="entry name" value="TCRTETA"/>
</dbReference>
<dbReference type="GO" id="GO:0005886">
    <property type="term" value="C:plasma membrane"/>
    <property type="evidence" value="ECO:0007669"/>
    <property type="project" value="UniProtKB-SubCell"/>
</dbReference>
<dbReference type="CDD" id="cd17325">
    <property type="entry name" value="MFS_MdtG_SLC18_like"/>
    <property type="match status" value="1"/>
</dbReference>
<dbReference type="SUPFAM" id="SSF103473">
    <property type="entry name" value="MFS general substrate transporter"/>
    <property type="match status" value="1"/>
</dbReference>
<feature type="transmembrane region" description="Helical" evidence="7">
    <location>
        <begin position="123"/>
        <end position="144"/>
    </location>
</feature>
<keyword evidence="2" id="KW-0813">Transport</keyword>
<reference evidence="9 10" key="1">
    <citation type="submission" date="2020-08" db="EMBL/GenBank/DDBJ databases">
        <title>Complete Genome Sequence of Effusibacillus dendaii Strain skT53, Isolated from Farmland soil.</title>
        <authorList>
            <person name="Konishi T."/>
            <person name="Kawasaki H."/>
        </authorList>
    </citation>
    <scope>NUCLEOTIDE SEQUENCE [LARGE SCALE GENOMIC DNA]</scope>
    <source>
        <strain evidence="10">skT53</strain>
    </source>
</reference>
<name>A0A7I8DGT1_9BACL</name>
<evidence type="ECO:0000313" key="10">
    <source>
        <dbReference type="Proteomes" id="UP000593802"/>
    </source>
</evidence>
<evidence type="ECO:0000259" key="8">
    <source>
        <dbReference type="PROSITE" id="PS50850"/>
    </source>
</evidence>
<dbReference type="Pfam" id="PF07690">
    <property type="entry name" value="MFS_1"/>
    <property type="match status" value="2"/>
</dbReference>
<dbReference type="RefSeq" id="WP_200758155.1">
    <property type="nucleotide sequence ID" value="NZ_AP023366.1"/>
</dbReference>
<evidence type="ECO:0000256" key="7">
    <source>
        <dbReference type="SAM" id="Phobius"/>
    </source>
</evidence>
<dbReference type="PANTHER" id="PTHR43124:SF3">
    <property type="entry name" value="CHLORAMPHENICOL EFFLUX PUMP RV0191"/>
    <property type="match status" value="1"/>
</dbReference>
<keyword evidence="10" id="KW-1185">Reference proteome</keyword>
<evidence type="ECO:0000256" key="4">
    <source>
        <dbReference type="ARBA" id="ARBA00022692"/>
    </source>
</evidence>
<protein>
    <submittedName>
        <fullName evidence="9">MFS transporter</fullName>
    </submittedName>
</protein>